<dbReference type="VEuPathDB" id="FungiDB:YALI1_E12113g"/>
<organism evidence="1 2">
    <name type="scientific">Yarrowia lipolytica</name>
    <name type="common">Candida lipolytica</name>
    <dbReference type="NCBI Taxonomy" id="4952"/>
    <lineage>
        <taxon>Eukaryota</taxon>
        <taxon>Fungi</taxon>
        <taxon>Dikarya</taxon>
        <taxon>Ascomycota</taxon>
        <taxon>Saccharomycotina</taxon>
        <taxon>Dipodascomycetes</taxon>
        <taxon>Dipodascales</taxon>
        <taxon>Dipodascales incertae sedis</taxon>
        <taxon>Yarrowia</taxon>
    </lineage>
</organism>
<sequence>MDLNKLKRIPNNSKIASPPKKKKNYQRLKIHCAIIPPNRQLRYSRITPCELFPQFLHKYYLDAPGQGSSLASQPSDVIRVRVESLMFSLCSATLSQIGSQMEIALSGLKIAFSLCCGLVLCFCRNHNPIGFTSKLWVQLCSTIDIWCLSFPI</sequence>
<dbReference type="Proteomes" id="UP000182444">
    <property type="component" value="Chromosome 1E"/>
</dbReference>
<evidence type="ECO:0000313" key="1">
    <source>
        <dbReference type="EMBL" id="AOW05191.1"/>
    </source>
</evidence>
<gene>
    <name evidence="1" type="ORF">YALI1_E12113g</name>
</gene>
<reference evidence="1 2" key="1">
    <citation type="journal article" date="2016" name="PLoS ONE">
        <title>Sequence Assembly of Yarrowia lipolytica Strain W29/CLIB89 Shows Transposable Element Diversity.</title>
        <authorList>
            <person name="Magnan C."/>
            <person name="Yu J."/>
            <person name="Chang I."/>
            <person name="Jahn E."/>
            <person name="Kanomata Y."/>
            <person name="Wu J."/>
            <person name="Zeller M."/>
            <person name="Oakes M."/>
            <person name="Baldi P."/>
            <person name="Sandmeyer S."/>
        </authorList>
    </citation>
    <scope>NUCLEOTIDE SEQUENCE [LARGE SCALE GENOMIC DNA]</scope>
    <source>
        <strain evidence="2">CLIB89(W29)</strain>
    </source>
</reference>
<proteinExistence type="predicted"/>
<protein>
    <submittedName>
        <fullName evidence="1">Uncharacterized protein</fullName>
    </submittedName>
</protein>
<name>A0A1D8NHT2_YARLL</name>
<accession>A0A1D8NHT2</accession>
<dbReference type="RefSeq" id="XP_068139058.1">
    <property type="nucleotide sequence ID" value="XM_068282957.1"/>
</dbReference>
<dbReference type="GeneID" id="94583568"/>
<dbReference type="EMBL" id="CP017557">
    <property type="protein sequence ID" value="AOW05191.1"/>
    <property type="molecule type" value="Genomic_DNA"/>
</dbReference>
<dbReference type="AlphaFoldDB" id="A0A1D8NHT2"/>
<evidence type="ECO:0000313" key="2">
    <source>
        <dbReference type="Proteomes" id="UP000182444"/>
    </source>
</evidence>